<evidence type="ECO:0000256" key="2">
    <source>
        <dbReference type="ARBA" id="ARBA00022729"/>
    </source>
</evidence>
<comment type="caution">
    <text evidence="6">Lacks conserved residue(s) required for the propagation of feature annotation.</text>
</comment>
<dbReference type="GO" id="GO:0071391">
    <property type="term" value="P:cellular response to estrogen stimulus"/>
    <property type="evidence" value="ECO:0007669"/>
    <property type="project" value="TreeGrafter"/>
</dbReference>
<dbReference type="GO" id="GO:0045735">
    <property type="term" value="F:nutrient reservoir activity"/>
    <property type="evidence" value="ECO:0007669"/>
    <property type="project" value="UniProtKB-KW"/>
</dbReference>
<keyword evidence="3" id="KW-0758">Storage protein</keyword>
<evidence type="ECO:0000256" key="1">
    <source>
        <dbReference type="ARBA" id="ARBA00022553"/>
    </source>
</evidence>
<dbReference type="GO" id="GO:0032355">
    <property type="term" value="P:response to estradiol"/>
    <property type="evidence" value="ECO:0007669"/>
    <property type="project" value="TreeGrafter"/>
</dbReference>
<dbReference type="Pfam" id="PF09175">
    <property type="entry name" value="Vit_b-sht_shell"/>
    <property type="match status" value="1"/>
</dbReference>
<feature type="disulfide bond" evidence="6">
    <location>
        <begin position="164"/>
        <end position="190"/>
    </location>
</feature>
<feature type="compositionally biased region" description="Low complexity" evidence="7">
    <location>
        <begin position="1247"/>
        <end position="1262"/>
    </location>
</feature>
<dbReference type="EMBL" id="AFYH01051882">
    <property type="status" value="NOT_ANNOTATED_CDS"/>
    <property type="molecule type" value="Genomic_DNA"/>
</dbReference>
<feature type="compositionally biased region" description="Basic and acidic residues" evidence="7">
    <location>
        <begin position="1180"/>
        <end position="1191"/>
    </location>
</feature>
<dbReference type="SMART" id="SM00638">
    <property type="entry name" value="LPD_N"/>
    <property type="match status" value="1"/>
</dbReference>
<dbReference type="InterPro" id="IPR015819">
    <property type="entry name" value="Lipid_transp_b-sht_shell"/>
</dbReference>
<protein>
    <submittedName>
        <fullName evidence="11">Vitellogenin 5</fullName>
    </submittedName>
</protein>
<keyword evidence="5" id="KW-0325">Glycoprotein</keyword>
<dbReference type="InterPro" id="IPR015255">
    <property type="entry name" value="Vitellinogen_open_b-sht"/>
</dbReference>
<organism evidence="11 12">
    <name type="scientific">Latimeria chalumnae</name>
    <name type="common">Coelacanth</name>
    <dbReference type="NCBI Taxonomy" id="7897"/>
    <lineage>
        <taxon>Eukaryota</taxon>
        <taxon>Metazoa</taxon>
        <taxon>Chordata</taxon>
        <taxon>Craniata</taxon>
        <taxon>Vertebrata</taxon>
        <taxon>Euteleostomi</taxon>
        <taxon>Coelacanthiformes</taxon>
        <taxon>Coelacanthidae</taxon>
        <taxon>Latimeria</taxon>
    </lineage>
</organism>
<evidence type="ECO:0000256" key="8">
    <source>
        <dbReference type="SAM" id="SignalP"/>
    </source>
</evidence>
<feature type="domain" description="VWFD" evidence="10">
    <location>
        <begin position="1550"/>
        <end position="1728"/>
    </location>
</feature>
<dbReference type="PROSITE" id="PS51211">
    <property type="entry name" value="VITELLOGENIN"/>
    <property type="match status" value="1"/>
</dbReference>
<dbReference type="GO" id="GO:0005319">
    <property type="term" value="F:lipid transporter activity"/>
    <property type="evidence" value="ECO:0007669"/>
    <property type="project" value="InterPro"/>
</dbReference>
<dbReference type="SUPFAM" id="SSF56968">
    <property type="entry name" value="Lipovitellin-phosvitin complex, beta-sheet shell regions"/>
    <property type="match status" value="3"/>
</dbReference>
<dbReference type="Proteomes" id="UP000008672">
    <property type="component" value="Unassembled WGS sequence"/>
</dbReference>
<evidence type="ECO:0000313" key="12">
    <source>
        <dbReference type="Proteomes" id="UP000008672"/>
    </source>
</evidence>
<feature type="compositionally biased region" description="Low complexity" evidence="7">
    <location>
        <begin position="1156"/>
        <end position="1178"/>
    </location>
</feature>
<evidence type="ECO:0000259" key="9">
    <source>
        <dbReference type="PROSITE" id="PS51211"/>
    </source>
</evidence>
<dbReference type="Pfam" id="PF00094">
    <property type="entry name" value="VWD"/>
    <property type="match status" value="1"/>
</dbReference>
<keyword evidence="1" id="KW-0597">Phosphoprotein</keyword>
<dbReference type="InterPro" id="IPR001747">
    <property type="entry name" value="Vitellogenin_N"/>
</dbReference>
<proteinExistence type="predicted"/>
<evidence type="ECO:0000256" key="5">
    <source>
        <dbReference type="ARBA" id="ARBA00023180"/>
    </source>
</evidence>
<dbReference type="InterPro" id="IPR015817">
    <property type="entry name" value="Vitellinogen_open_b-sht_sub1"/>
</dbReference>
<dbReference type="FunFam" id="1.25.10.20:FF:000002">
    <property type="entry name" value="Vitellogenin 7"/>
    <property type="match status" value="1"/>
</dbReference>
<dbReference type="InterPro" id="IPR015258">
    <property type="entry name" value="Vitellinogen_b-sht_shell"/>
</dbReference>
<dbReference type="Pfam" id="PF01347">
    <property type="entry name" value="Vitellogenin_N"/>
    <property type="match status" value="1"/>
</dbReference>
<dbReference type="EMBL" id="AFYH01051883">
    <property type="status" value="NOT_ANNOTATED_CDS"/>
    <property type="molecule type" value="Genomic_DNA"/>
</dbReference>
<keyword evidence="4 6" id="KW-1015">Disulfide bond</keyword>
<dbReference type="InterPro" id="IPR001846">
    <property type="entry name" value="VWF_type-D"/>
</dbReference>
<evidence type="ECO:0000313" key="11">
    <source>
        <dbReference type="Ensembl" id="ENSLACP00000023442.1"/>
    </source>
</evidence>
<dbReference type="Ensembl" id="ENSLACT00000026301.1">
    <property type="protein sequence ID" value="ENSLACP00000023442.1"/>
    <property type="gene ID" value="ENSLACG00000015239.2"/>
</dbReference>
<dbReference type="Gene3D" id="2.20.90.10">
    <property type="entry name" value="Vitellinogen, beta-sheet shell domain"/>
    <property type="match status" value="1"/>
</dbReference>
<dbReference type="Gene3D" id="2.30.230.10">
    <property type="entry name" value="Lipovitellin, beta-sheet shell regions, chain A"/>
    <property type="match status" value="1"/>
</dbReference>
<dbReference type="EMBL" id="AFYH01051885">
    <property type="status" value="NOT_ANNOTATED_CDS"/>
    <property type="molecule type" value="Genomic_DNA"/>
</dbReference>
<reference evidence="12" key="1">
    <citation type="submission" date="2011-08" db="EMBL/GenBank/DDBJ databases">
        <title>The draft genome of Latimeria chalumnae.</title>
        <authorList>
            <person name="Di Palma F."/>
            <person name="Alfoldi J."/>
            <person name="Johnson J."/>
            <person name="Berlin A."/>
            <person name="Gnerre S."/>
            <person name="Jaffe D."/>
            <person name="MacCallum I."/>
            <person name="Young S."/>
            <person name="Walker B.J."/>
            <person name="Lander E."/>
            <person name="Lindblad-Toh K."/>
        </authorList>
    </citation>
    <scope>NUCLEOTIDE SEQUENCE [LARGE SCALE GENOMIC DNA]</scope>
    <source>
        <strain evidence="12">Wild caught</strain>
    </source>
</reference>
<feature type="domain" description="Vitellogenin" evidence="9">
    <location>
        <begin position="26"/>
        <end position="663"/>
    </location>
</feature>
<dbReference type="GeneTree" id="ENSGT00530000064273"/>
<dbReference type="Gene3D" id="2.20.80.10">
    <property type="entry name" value="Lipovitellin-phosvitin complex, chain A, domain 4"/>
    <property type="match status" value="1"/>
</dbReference>
<dbReference type="Gene3D" id="2.20.50.20">
    <property type="entry name" value="Lipovitellin. Chain A, domain 3"/>
    <property type="match status" value="2"/>
</dbReference>
<feature type="compositionally biased region" description="Basic residues" evidence="7">
    <location>
        <begin position="1308"/>
        <end position="1318"/>
    </location>
</feature>
<evidence type="ECO:0000256" key="4">
    <source>
        <dbReference type="ARBA" id="ARBA00023157"/>
    </source>
</evidence>
<dbReference type="InterPro" id="IPR050733">
    <property type="entry name" value="Vitellogenin/Apolipophorin"/>
</dbReference>
<feature type="signal peptide" evidence="8">
    <location>
        <begin position="1"/>
        <end position="17"/>
    </location>
</feature>
<dbReference type="FunFam" id="2.30.230.10:FF:000002">
    <property type="entry name" value="Vitellogenin 7"/>
    <property type="match status" value="1"/>
</dbReference>
<dbReference type="Pfam" id="PF09172">
    <property type="entry name" value="Vit_open_b-sht"/>
    <property type="match status" value="1"/>
</dbReference>
<gene>
    <name evidence="11" type="primary">LOC102361871</name>
</gene>
<dbReference type="InterPro" id="IPR037088">
    <property type="entry name" value="Vitellinogen_b-sht_shell_sf"/>
</dbReference>
<reference evidence="11" key="3">
    <citation type="submission" date="2025-09" db="UniProtKB">
        <authorList>
            <consortium name="Ensembl"/>
        </authorList>
    </citation>
    <scope>IDENTIFICATION</scope>
</reference>
<dbReference type="SUPFAM" id="SSF48431">
    <property type="entry name" value="Lipovitellin-phosvitin complex, superhelical domain"/>
    <property type="match status" value="1"/>
</dbReference>
<feature type="compositionally biased region" description="Low complexity" evidence="7">
    <location>
        <begin position="1273"/>
        <end position="1289"/>
    </location>
</feature>
<dbReference type="SMART" id="SM00216">
    <property type="entry name" value="VWD"/>
    <property type="match status" value="1"/>
</dbReference>
<reference evidence="11" key="2">
    <citation type="submission" date="2025-08" db="UniProtKB">
        <authorList>
            <consortium name="Ensembl"/>
        </authorList>
    </citation>
    <scope>IDENTIFICATION</scope>
</reference>
<feature type="compositionally biased region" description="Basic and acidic residues" evidence="7">
    <location>
        <begin position="1136"/>
        <end position="1148"/>
    </location>
</feature>
<dbReference type="InterPro" id="IPR015816">
    <property type="entry name" value="Vitellinogen_b-sht_N"/>
</dbReference>
<keyword evidence="2 8" id="KW-0732">Signal</keyword>
<feature type="region of interest" description="Disordered" evidence="7">
    <location>
        <begin position="1096"/>
        <end position="1348"/>
    </location>
</feature>
<dbReference type="Gene3D" id="1.25.10.20">
    <property type="entry name" value="Vitellinogen, superhelical"/>
    <property type="match status" value="1"/>
</dbReference>
<dbReference type="PANTHER" id="PTHR23345:SF15">
    <property type="entry name" value="VITELLOGENIN 1-RELATED"/>
    <property type="match status" value="1"/>
</dbReference>
<accession>M3XL36</accession>
<sequence>MTMGGIILALTLTLVGSQHLSYEPAFDDSKTYVYNYEGVILSGLPEKNLARAGLRIHSRVEISGGAQRSCILQIRDPHIEEFNGIWLKDAFTQSPKLTRVLAEDLTKRIKFEYNNGRIGHIEAPADMSETAVNIIRGILNMLQITIKKSQNVYEIQEAGLGGICQTNYVIQEDKRTNQITVSKSRDLDNCHEKKMKNIGMSYLQVLSTRQQQEKNMRGAAAYIYMIKPKANGALIDKVTVREQHEFTPFNELDDAAVTEARQKLVLVDIRNTPLALPQIQLQSRGTLQYQFATETLQIPIQLIRTKNPEQEIENILQHLVQNQQTSGSDTPAKFLQLVQILRMITHENVEAIWKQHVRRTEYRCWLLDAVPAMATPAALKFMKQRIQNHEISHIEAVQALITTMQTVKTDRQALETAAELVSSERIQKVPILRKTVFLAYGSMVYRYCFPMDSCPETALQPLHDLAVEAVSKAHEEDMVLALKSIGNAGQPASVKRIQKFIPGFAPGATDLPVRVQVAAVMALRNMAKKEPRKVQEIALQIFLNCKLQPEVRMLACVALFESKPSIALVASAANALLKETSLQVASFAYSHMKALTRSTAPDLKEVAAACNVAINLLNPKLDRLSYRYSRALHADGFRSKWMAGAAVDFFVINSAASILPSSVVSKIRGYAVGATADILEVGVRAKGLQDVLLKSRESFSGIPSKKKIEDILKKLANWKALPADKPLISAYFKLFGQEIGFAEINKEYIQEAFQFGTAPSEKHSKVSKYVRQLQNGIAAQWSKPLLMAEARRILPTCVGLPMELSLYSAAVSAATINADAQISPPPSADFRLTHLLNANIRLRAQVTPSVDIHNIVVMGVNTQLIQTGIEVHGKVCMTTPLKFTAKIDMPERSLKLETAPSQQETEMVVLRGEVFAVTRNIEELSSARKSLVLSASATNIMRQHFRSAEKASQETAKAVARLSSEMMSLEDPYSAEQASRHMAASSADHYACAKAKTFGFELCFLAKTKNAAFIRNSPLYRVFGEHEAKVILKPDHSSIAIDKIQIEIQTGARAVSKLFRGMETDEMNEDSGEAQGKMVLLQLRKIFASEFEKKDLGKNGTKTHRSSSSSSSSSSSFSSRKHSKKFSSSSNQEPGITREKTDGIENLRARKRHQSRSSSSSSSITRSKSSSSATLSQRNSEPRLSNEETRKMQPQRENARHSNMDKEAWSHKQRSKGGRSSSSSSSSSNKSSRSSSSSRRSSRRSSSRSSSSKSSSASRASRYNSERKHHKGSSSLSRSASSSQSNSRAGSKERPYRAFVEYNFKPSRVNKRSSRRTSSKSSSESSESSESDNDMSKQPKFPEGSTPPVLAIVTRAVRSDGKQQGYQIAAYANFRSSKPRVQVLAMELAKSDRWRVRVDGILLSPHKAMGIIKWGEEGKNYKVVVKAQTGQFAAHPAVQVKVDWTDVPRTVKETVRAADKYLPGAAYLAGFSEKWRRNPSHQVAVILASASSRTIDIVVKLPQMTLYRQAIPVPLPLPGRTIQYPTSQVQPLGWNLITELPKLLTDEATTQCTVEQNTIKTFNNVTFDYSMLGDCEHILVEDCINMSFLVMIKKAEVSSGDKQLNIKIADFEVVMYPSEGSIKLQIDGTEIPISSLPYTDPSGKVTIKKTENGNAIILSAESLGINSIYFDDKKCKIEVSEFLRGTVCGICGRADGERTQEFQMPDGCVAKESVSFVQSWVVPGSSCSGACQLQHDYVKLEKQVRLHGENSKCYSVDTVLRCRRGCSPVATTPVTVGLHCVPADTTMKWTEGQMNFDQKSEDITDMVLAHTACSCSDTSCAA</sequence>
<dbReference type="InterPro" id="IPR011030">
    <property type="entry name" value="Lipovitellin_superhlx_dom"/>
</dbReference>
<feature type="chain" id="PRO_5004043814" evidence="8">
    <location>
        <begin position="18"/>
        <end position="1822"/>
    </location>
</feature>
<name>M3XL36_LATCH</name>
<feature type="compositionally biased region" description="Low complexity" evidence="7">
    <location>
        <begin position="1106"/>
        <end position="1118"/>
    </location>
</feature>
<evidence type="ECO:0000256" key="7">
    <source>
        <dbReference type="SAM" id="MobiDB-lite"/>
    </source>
</evidence>
<dbReference type="SMART" id="SM01169">
    <property type="entry name" value="DUF1943"/>
    <property type="match status" value="1"/>
</dbReference>
<evidence type="ECO:0000256" key="3">
    <source>
        <dbReference type="ARBA" id="ARBA00022761"/>
    </source>
</evidence>
<evidence type="ECO:0000259" key="10">
    <source>
        <dbReference type="PROSITE" id="PS51233"/>
    </source>
</evidence>
<keyword evidence="12" id="KW-1185">Reference proteome</keyword>
<dbReference type="SMART" id="SM01170">
    <property type="entry name" value="DUF1944"/>
    <property type="match status" value="1"/>
</dbReference>
<dbReference type="EMBL" id="AFYH01051884">
    <property type="status" value="NOT_ANNOTATED_CDS"/>
    <property type="molecule type" value="Genomic_DNA"/>
</dbReference>
<dbReference type="PANTHER" id="PTHR23345">
    <property type="entry name" value="VITELLOGENIN-RELATED"/>
    <property type="match status" value="1"/>
</dbReference>
<feature type="compositionally biased region" description="Low complexity" evidence="7">
    <location>
        <begin position="1218"/>
        <end position="1239"/>
    </location>
</feature>
<dbReference type="PROSITE" id="PS51233">
    <property type="entry name" value="VWFD"/>
    <property type="match status" value="1"/>
</dbReference>
<feature type="compositionally biased region" description="Basic and acidic residues" evidence="7">
    <location>
        <begin position="1197"/>
        <end position="1210"/>
    </location>
</feature>
<evidence type="ECO:0000256" key="6">
    <source>
        <dbReference type="PROSITE-ProRule" id="PRU00557"/>
    </source>
</evidence>